<feature type="transmembrane region" description="Helical" evidence="1">
    <location>
        <begin position="199"/>
        <end position="222"/>
    </location>
</feature>
<dbReference type="EMBL" id="CP025257">
    <property type="protein sequence ID" value="AUF83670.1"/>
    <property type="molecule type" value="Genomic_DNA"/>
</dbReference>
<gene>
    <name evidence="2" type="ORF">CXP39_02575</name>
</gene>
<keyword evidence="1" id="KW-0812">Transmembrane</keyword>
<dbReference type="Gene3D" id="1.10.1760.20">
    <property type="match status" value="1"/>
</dbReference>
<sequence length="235" mass="26981">MKNLQDENINIPISQHKFWTHKADFAEITTRTFKIRIKEYFNLSTKKISYLALLLALEILMSIFSKFVMGLVPISGFFVIEVSFFVILIVLLMSNLFYAMIILQIGVWMRLILGSEPVGLIAMAIVDGTYLLFFAMFLFTSKFIIARVSNDIGSNQKKVLILTIFIGIFVALITSALALLINYLFILELYGIDQSIKKTFYPIIVSMTFVKFIINLFLYLSIYKIALTLIKIHKI</sequence>
<evidence type="ECO:0008006" key="4">
    <source>
        <dbReference type="Google" id="ProtNLM"/>
    </source>
</evidence>
<dbReference type="OrthoDB" id="390231at2"/>
<evidence type="ECO:0000313" key="3">
    <source>
        <dbReference type="Proteomes" id="UP000233419"/>
    </source>
</evidence>
<dbReference type="NCBIfam" id="NF043064">
    <property type="entry name" value="MMSYN1_0877"/>
    <property type="match status" value="1"/>
</dbReference>
<dbReference type="AlphaFoldDB" id="A0A2K9BVC7"/>
<name>A0A2K9BVC7_9MOLU</name>
<feature type="transmembrane region" description="Helical" evidence="1">
    <location>
        <begin position="119"/>
        <end position="139"/>
    </location>
</feature>
<protein>
    <recommendedName>
        <fullName evidence="4">ECF transporter S component</fullName>
    </recommendedName>
</protein>
<accession>A0A2K9BVC7</accession>
<keyword evidence="1" id="KW-1133">Transmembrane helix</keyword>
<proteinExistence type="predicted"/>
<feature type="transmembrane region" description="Helical" evidence="1">
    <location>
        <begin position="48"/>
        <end position="65"/>
    </location>
</feature>
<dbReference type="KEGG" id="msyr:CXP39_02575"/>
<dbReference type="InterPro" id="IPR053647">
    <property type="entry name" value="Riboflavin_Transporter_RibV"/>
</dbReference>
<dbReference type="Proteomes" id="UP000233419">
    <property type="component" value="Chromosome"/>
</dbReference>
<feature type="transmembrane region" description="Helical" evidence="1">
    <location>
        <begin position="96"/>
        <end position="113"/>
    </location>
</feature>
<evidence type="ECO:0000256" key="1">
    <source>
        <dbReference type="SAM" id="Phobius"/>
    </source>
</evidence>
<feature type="transmembrane region" description="Helical" evidence="1">
    <location>
        <begin position="159"/>
        <end position="187"/>
    </location>
</feature>
<dbReference type="RefSeq" id="WP_027047981.1">
    <property type="nucleotide sequence ID" value="NZ_CP025257.1"/>
</dbReference>
<keyword evidence="1" id="KW-0472">Membrane</keyword>
<reference evidence="2 3" key="1">
    <citation type="submission" date="2017-12" db="EMBL/GenBank/DDBJ databases">
        <title>Mesoplasma syrphidae YJS, Complete Genome.</title>
        <authorList>
            <person name="Knight T.F."/>
            <person name="Citino T."/>
            <person name="Rubinstein R."/>
            <person name="Neuschaefer Z."/>
        </authorList>
    </citation>
    <scope>NUCLEOTIDE SEQUENCE [LARGE SCALE GENOMIC DNA]</scope>
    <source>
        <strain evidence="2 3">YJS</strain>
    </source>
</reference>
<keyword evidence="3" id="KW-1185">Reference proteome</keyword>
<evidence type="ECO:0000313" key="2">
    <source>
        <dbReference type="EMBL" id="AUF83670.1"/>
    </source>
</evidence>
<organism evidence="2 3">
    <name type="scientific">Mesoplasma syrphidae</name>
    <dbReference type="NCBI Taxonomy" id="225999"/>
    <lineage>
        <taxon>Bacteria</taxon>
        <taxon>Bacillati</taxon>
        <taxon>Mycoplasmatota</taxon>
        <taxon>Mollicutes</taxon>
        <taxon>Entomoplasmatales</taxon>
        <taxon>Entomoplasmataceae</taxon>
        <taxon>Mesoplasma</taxon>
    </lineage>
</organism>